<feature type="region of interest" description="Disordered" evidence="3">
    <location>
        <begin position="97"/>
        <end position="133"/>
    </location>
</feature>
<organism evidence="5 6">
    <name type="scientific">Plectus sambesii</name>
    <dbReference type="NCBI Taxonomy" id="2011161"/>
    <lineage>
        <taxon>Eukaryota</taxon>
        <taxon>Metazoa</taxon>
        <taxon>Ecdysozoa</taxon>
        <taxon>Nematoda</taxon>
        <taxon>Chromadorea</taxon>
        <taxon>Plectida</taxon>
        <taxon>Plectina</taxon>
        <taxon>Plectoidea</taxon>
        <taxon>Plectidae</taxon>
        <taxon>Plectus</taxon>
    </lineage>
</organism>
<dbReference type="InterPro" id="IPR003890">
    <property type="entry name" value="MIF4G-like_typ-3"/>
</dbReference>
<dbReference type="GO" id="GO:0035145">
    <property type="term" value="C:exon-exon junction complex"/>
    <property type="evidence" value="ECO:0007669"/>
    <property type="project" value="TreeGrafter"/>
</dbReference>
<evidence type="ECO:0000256" key="3">
    <source>
        <dbReference type="SAM" id="MobiDB-lite"/>
    </source>
</evidence>
<feature type="compositionally biased region" description="Acidic residues" evidence="3">
    <location>
        <begin position="736"/>
        <end position="746"/>
    </location>
</feature>
<dbReference type="Pfam" id="PF02854">
    <property type="entry name" value="MIF4G"/>
    <property type="match status" value="2"/>
</dbReference>
<evidence type="ECO:0000313" key="5">
    <source>
        <dbReference type="Proteomes" id="UP000887566"/>
    </source>
</evidence>
<dbReference type="FunFam" id="1.25.40.180:FF:000023">
    <property type="entry name" value="regulator of nonsense transcripts 2 isoform X1"/>
    <property type="match status" value="1"/>
</dbReference>
<dbReference type="SUPFAM" id="SSF48371">
    <property type="entry name" value="ARM repeat"/>
    <property type="match status" value="2"/>
</dbReference>
<feature type="region of interest" description="Disordered" evidence="3">
    <location>
        <begin position="846"/>
        <end position="878"/>
    </location>
</feature>
<dbReference type="WBParaSite" id="PSAMB.scaffold2531size22705.g18113.t1">
    <property type="protein sequence ID" value="PSAMB.scaffold2531size22705.g18113.t1"/>
    <property type="gene ID" value="PSAMB.scaffold2531size22705.g18113"/>
</dbReference>
<dbReference type="Gene3D" id="1.25.40.180">
    <property type="match status" value="2"/>
</dbReference>
<dbReference type="GO" id="GO:0000184">
    <property type="term" value="P:nuclear-transcribed mRNA catabolic process, nonsense-mediated decay"/>
    <property type="evidence" value="ECO:0007669"/>
    <property type="project" value="InterPro"/>
</dbReference>
<keyword evidence="5" id="KW-1185">Reference proteome</keyword>
<dbReference type="InterPro" id="IPR039762">
    <property type="entry name" value="Nmd2/UPF2"/>
</dbReference>
<dbReference type="AlphaFoldDB" id="A0A914VV67"/>
<dbReference type="InterPro" id="IPR007193">
    <property type="entry name" value="Upf2/Nmd2_C"/>
</dbReference>
<evidence type="ECO:0000259" key="4">
    <source>
        <dbReference type="SMART" id="SM00543"/>
    </source>
</evidence>
<feature type="region of interest" description="Disordered" evidence="3">
    <location>
        <begin position="637"/>
        <end position="687"/>
    </location>
</feature>
<feature type="region of interest" description="Disordered" evidence="3">
    <location>
        <begin position="707"/>
        <end position="770"/>
    </location>
</feature>
<proteinExistence type="predicted"/>
<feature type="compositionally biased region" description="Low complexity" evidence="3">
    <location>
        <begin position="112"/>
        <end position="129"/>
    </location>
</feature>
<feature type="region of interest" description="Disordered" evidence="3">
    <location>
        <begin position="1"/>
        <end position="21"/>
    </location>
</feature>
<feature type="compositionally biased region" description="Basic and acidic residues" evidence="3">
    <location>
        <begin position="725"/>
        <end position="735"/>
    </location>
</feature>
<dbReference type="Pfam" id="PF04050">
    <property type="entry name" value="Upf2"/>
    <property type="match status" value="1"/>
</dbReference>
<reference evidence="6" key="1">
    <citation type="submission" date="2022-11" db="UniProtKB">
        <authorList>
            <consortium name="WormBaseParasite"/>
        </authorList>
    </citation>
    <scope>IDENTIFICATION</scope>
</reference>
<evidence type="ECO:0000256" key="2">
    <source>
        <dbReference type="ARBA" id="ARBA00022490"/>
    </source>
</evidence>
<evidence type="ECO:0000256" key="1">
    <source>
        <dbReference type="ARBA" id="ARBA00004496"/>
    </source>
</evidence>
<dbReference type="Proteomes" id="UP000887566">
    <property type="component" value="Unplaced"/>
</dbReference>
<keyword evidence="2" id="KW-0963">Cytoplasm</keyword>
<dbReference type="PANTHER" id="PTHR12839:SF7">
    <property type="entry name" value="REGULATOR OF NONSENSE TRANSCRIPTS 2"/>
    <property type="match status" value="1"/>
</dbReference>
<dbReference type="PANTHER" id="PTHR12839">
    <property type="entry name" value="NONSENSE-MEDIATED MRNA DECAY PROTEIN 2 UP-FRAMESHIFT SUPPRESSOR 2"/>
    <property type="match status" value="1"/>
</dbReference>
<feature type="domain" description="MIF4G" evidence="4">
    <location>
        <begin position="368"/>
        <end position="583"/>
    </location>
</feature>
<dbReference type="GO" id="GO:0005737">
    <property type="term" value="C:cytoplasm"/>
    <property type="evidence" value="ECO:0007669"/>
    <property type="project" value="UniProtKB-SubCell"/>
</dbReference>
<feature type="domain" description="MIF4G" evidence="4">
    <location>
        <begin position="163"/>
        <end position="353"/>
    </location>
</feature>
<dbReference type="GO" id="GO:0003723">
    <property type="term" value="F:RNA binding"/>
    <property type="evidence" value="ECO:0007669"/>
    <property type="project" value="InterPro"/>
</dbReference>
<feature type="compositionally biased region" description="Low complexity" evidence="3">
    <location>
        <begin position="643"/>
        <end position="652"/>
    </location>
</feature>
<sequence>EYLDKDPPAVPDDQPDEDDLLMDENGVVIQIDATFRDGRLIGSSLWEDEDTRQFYETLPELRVMLPGILFKDSEEATLAPVVEKIQDEKLEELIAEEAGGEQSAEGKEAENTADSTAENAADSTATDAAADADDDAAVLPPEADDDIDDSGHVSGSTLKLLMQAFVDQLPKLVNRDLIDHAAVDFVTNLNTKTNRRKLVRALYEVPRTRLDLLPFYSRLVATLQPVMPDLGTELVQMMIAEFRRHVRKKNQLHIESKIRCMHFIGELVKFRVFPKSEALHCLRMLLFDFRHHNMDMACALLDSAGYFLFHSPDSHQKTKLLLDLMMRKRQQAAGMDQRYQMMIDNAFFSCNPPVGGGAQKIELPPLHDYINKLLYKDLVKASCERVLRQMRKVDWADEELSEYALKCLSAPWNVKYSSVQYLASVVAGLMWYHDWLGYAVVDRVLEDIRIGMEINHTRLNQRRVACMRFIGELYNYRVCDSSIVFKTLYSVITFGVSLDVNAPSPIDPPEHLFRIRLACMLLETCGEYFNTGSSKKKLDCYLSYLQRYVWFKRSLSCWSPERPFPLEAINLLDETLEKLRPKLKQYTSLDAAEAGIKQLEDEYREKVEEALKFVSTDGVAEEEEFADDEGLRPIAEEEEEPLEPSQQSQPSQDVDLSDGGGTSTEYDGTDDQEVHVHKEVARREQEDDDFLAAFDRMLADSIQSRVNEGVHAPTGELVVPPNARLRLERKTKFLEGEEEDEDEENEQPPTSSDLNFGDHPTPSVEKKQPKCMPMLLMTKGKSSKPTLKTVKVPVDDELVRSWRDRREVEDQEKQILKQRTLETYERMEAEEMQEAARNLNAVIRPARPAAGDRDHRQRFIHQKGAPGPAQLFSGQWSK</sequence>
<evidence type="ECO:0000313" key="6">
    <source>
        <dbReference type="WBParaSite" id="PSAMB.scaffold2531size22705.g18113.t1"/>
    </source>
</evidence>
<dbReference type="InterPro" id="IPR016024">
    <property type="entry name" value="ARM-type_fold"/>
</dbReference>
<comment type="subcellular location">
    <subcellularLocation>
        <location evidence="1">Cytoplasm</location>
    </subcellularLocation>
</comment>
<name>A0A914VV67_9BILA</name>
<protein>
    <submittedName>
        <fullName evidence="6">MIF4G domain-containing protein</fullName>
    </submittedName>
</protein>
<accession>A0A914VV67</accession>
<feature type="compositionally biased region" description="Basic and acidic residues" evidence="3">
    <location>
        <begin position="672"/>
        <end position="685"/>
    </location>
</feature>
<dbReference type="SMART" id="SM00543">
    <property type="entry name" value="MIF4G"/>
    <property type="match status" value="2"/>
</dbReference>